<evidence type="ECO:0000313" key="2">
    <source>
        <dbReference type="Proteomes" id="UP000236721"/>
    </source>
</evidence>
<evidence type="ECO:0000313" key="1">
    <source>
        <dbReference type="EMBL" id="SEF77092.1"/>
    </source>
</evidence>
<name>A0A1H5UPT8_9VIBR</name>
<reference evidence="2" key="1">
    <citation type="submission" date="2016-10" db="EMBL/GenBank/DDBJ databases">
        <authorList>
            <person name="Varghese N."/>
            <person name="Submissions S."/>
        </authorList>
    </citation>
    <scope>NUCLEOTIDE SEQUENCE [LARGE SCALE GENOMIC DNA]</scope>
    <source>
        <strain evidence="2">CGMCC 1.7062</strain>
    </source>
</reference>
<gene>
    <name evidence="1" type="ORF">SAMN04488244_103272</name>
</gene>
<organism evidence="1 2">
    <name type="scientific">Vibrio hangzhouensis</name>
    <dbReference type="NCBI Taxonomy" id="462991"/>
    <lineage>
        <taxon>Bacteria</taxon>
        <taxon>Pseudomonadati</taxon>
        <taxon>Pseudomonadota</taxon>
        <taxon>Gammaproteobacteria</taxon>
        <taxon>Vibrionales</taxon>
        <taxon>Vibrionaceae</taxon>
        <taxon>Vibrio</taxon>
    </lineage>
</organism>
<evidence type="ECO:0008006" key="3">
    <source>
        <dbReference type="Google" id="ProtNLM"/>
    </source>
</evidence>
<accession>A0A1H5UPT8</accession>
<dbReference type="EMBL" id="FNVG01000003">
    <property type="protein sequence ID" value="SEF77092.1"/>
    <property type="molecule type" value="Genomic_DNA"/>
</dbReference>
<dbReference type="PROSITE" id="PS51257">
    <property type="entry name" value="PROKAR_LIPOPROTEIN"/>
    <property type="match status" value="1"/>
</dbReference>
<dbReference type="PANTHER" id="PTHR40590">
    <property type="entry name" value="CYTOPLASMIC PROTEIN-RELATED"/>
    <property type="match status" value="1"/>
</dbReference>
<dbReference type="CDD" id="cd14789">
    <property type="entry name" value="Tiki"/>
    <property type="match status" value="1"/>
</dbReference>
<protein>
    <recommendedName>
        <fullName evidence="3">TraB family protein</fullName>
    </recommendedName>
</protein>
<proteinExistence type="predicted"/>
<dbReference type="AlphaFoldDB" id="A0A1H5UPT8"/>
<dbReference type="Pfam" id="PF01963">
    <property type="entry name" value="TraB_PrgY_gumN"/>
    <property type="match status" value="1"/>
</dbReference>
<dbReference type="PANTHER" id="PTHR40590:SF1">
    <property type="entry name" value="CYTOPLASMIC PROTEIN"/>
    <property type="match status" value="1"/>
</dbReference>
<dbReference type="InterPro" id="IPR002816">
    <property type="entry name" value="TraB/PrgY/GumN_fam"/>
</dbReference>
<dbReference type="OrthoDB" id="357294at2"/>
<dbReference type="RefSeq" id="WP_103879228.1">
    <property type="nucleotide sequence ID" value="NZ_FNVG01000003.1"/>
</dbReference>
<sequence>MTKLPIISSNLRLLRLFNLVSLVLGCTLSAGALAEPVMWKAKKGQTTLFIYGTIHVGSQQVTPLVPKVVDALAQSDSLIVEALLNENITLKQQKQVTVKQALDPVQSSELKTIATQSKLNYNALLALAPWQAALTLQQVSFRQLNYLSDYGVDRQLMDWADSNHLPQNGLETLQFQIDLIAGQPDHGVDMLLQTIAEWPYNANNIQCLMTAWQAGDINKLESMMISGSYNEDFYQNFLVKRNRNWVEQLSTGEAYKTGTFFVAVGALHLAGNESVPHLLEQRGFRVEQVTESEIAECSLKTND</sequence>
<keyword evidence="2" id="KW-1185">Reference proteome</keyword>
<dbReference type="Proteomes" id="UP000236721">
    <property type="component" value="Unassembled WGS sequence"/>
</dbReference>
<dbReference type="InterPro" id="IPR047111">
    <property type="entry name" value="YbaP-like"/>
</dbReference>